<dbReference type="KEGG" id="mnv:MNVI_07560"/>
<dbReference type="Proteomes" id="UP000466894">
    <property type="component" value="Chromosome"/>
</dbReference>
<sequence length="79" mass="8457">MFGGTGKQLDLGQDGKLVRPRLLHRLAGVWQRYHVWHRVWPGCALATTGCGLGGAADVAAASTSIRAATVPTLLIHKRL</sequence>
<dbReference type="AlphaFoldDB" id="A0A7I7PA45"/>
<organism evidence="1 2">
    <name type="scientific">Mycobacterium noviomagense</name>
    <dbReference type="NCBI Taxonomy" id="459858"/>
    <lineage>
        <taxon>Bacteria</taxon>
        <taxon>Bacillati</taxon>
        <taxon>Actinomycetota</taxon>
        <taxon>Actinomycetes</taxon>
        <taxon>Mycobacteriales</taxon>
        <taxon>Mycobacteriaceae</taxon>
        <taxon>Mycobacterium</taxon>
    </lineage>
</organism>
<accession>A0A7I7PA45</accession>
<name>A0A7I7PA45_9MYCO</name>
<evidence type="ECO:0000313" key="2">
    <source>
        <dbReference type="Proteomes" id="UP000466894"/>
    </source>
</evidence>
<proteinExistence type="predicted"/>
<evidence type="ECO:0000313" key="1">
    <source>
        <dbReference type="EMBL" id="BBY05438.1"/>
    </source>
</evidence>
<protein>
    <submittedName>
        <fullName evidence="1">Uncharacterized protein</fullName>
    </submittedName>
</protein>
<gene>
    <name evidence="1" type="ORF">MNVI_07560</name>
</gene>
<dbReference type="EMBL" id="AP022583">
    <property type="protein sequence ID" value="BBY05438.1"/>
    <property type="molecule type" value="Genomic_DNA"/>
</dbReference>
<reference evidence="1 2" key="1">
    <citation type="journal article" date="2019" name="Emerg. Microbes Infect.">
        <title>Comprehensive subspecies identification of 175 nontuberculous mycobacteria species based on 7547 genomic profiles.</title>
        <authorList>
            <person name="Matsumoto Y."/>
            <person name="Kinjo T."/>
            <person name="Motooka D."/>
            <person name="Nabeya D."/>
            <person name="Jung N."/>
            <person name="Uechi K."/>
            <person name="Horii T."/>
            <person name="Iida T."/>
            <person name="Fujita J."/>
            <person name="Nakamura S."/>
        </authorList>
    </citation>
    <scope>NUCLEOTIDE SEQUENCE [LARGE SCALE GENOMIC DNA]</scope>
    <source>
        <strain evidence="1 2">JCM 16367</strain>
    </source>
</reference>